<sequence length="385" mass="41917">MRAPALDVDLYADSVLADSTDLWARIRDAGPVVWLPRHRLYAMGRYADVRAALRDDAGYRSGHGVAANPVANALGRDTTLASDEDVHVRRRRVLMHELGAKAIAAIDGPLRREAEDLVDDLTCRRHFETARDFSSRLPVSVVAELVGVRGGGERMLEWAAATFDGLGPANPRGLRSAPRALGLLRYSRGLRPSAVARASWAASVFDAQARGELSAREARALIIDFVAPSLDTTILAGTHLLWALGRNPDVWDRLRADPSLIPAAIVENVRLASPIRGFTRRLGADREVGGVTLPKGARIALLFAAANRDEQQFPDPERFDLGRRGGHLGWGNGPHTCVGIHLAKLELRALLEALVPRVREIVVGRPTQLRNNTLQGIAALPARLR</sequence>
<dbReference type="Gene3D" id="1.10.630.10">
    <property type="entry name" value="Cytochrome P450"/>
    <property type="match status" value="1"/>
</dbReference>
<dbReference type="EC" id="1.14.99.15" evidence="3"/>
<keyword evidence="2 3" id="KW-0560">Oxidoreductase</keyword>
<dbReference type="PANTHER" id="PTHR46696:SF1">
    <property type="entry name" value="CYTOCHROME P450 YJIB-RELATED"/>
    <property type="match status" value="1"/>
</dbReference>
<dbReference type="EMBL" id="CP114014">
    <property type="protein sequence ID" value="XAY05225.1"/>
    <property type="molecule type" value="Genomic_DNA"/>
</dbReference>
<reference evidence="3" key="1">
    <citation type="submission" date="2022-12" db="EMBL/GenBank/DDBJ databases">
        <title>Paraconexibacter alkalitolerans sp. nov. and Baekduia alba sp. nov., isolated from soil and emended description of the genera Paraconexibacter (Chun et al., 2020) and Baekduia (An et al., 2020).</title>
        <authorList>
            <person name="Vieira S."/>
            <person name="Huber K.J."/>
            <person name="Geppert A."/>
            <person name="Wolf J."/>
            <person name="Neumann-Schaal M."/>
            <person name="Muesken M."/>
            <person name="Overmann J."/>
        </authorList>
    </citation>
    <scope>NUCLEOTIDE SEQUENCE</scope>
    <source>
        <strain evidence="3">AEG42_29</strain>
    </source>
</reference>
<dbReference type="GO" id="GO:0005506">
    <property type="term" value="F:iron ion binding"/>
    <property type="evidence" value="ECO:0007669"/>
    <property type="project" value="InterPro"/>
</dbReference>
<keyword evidence="2" id="KW-0349">Heme</keyword>
<dbReference type="PRINTS" id="PR00359">
    <property type="entry name" value="BP450"/>
</dbReference>
<accession>A0AAU7AUD9</accession>
<gene>
    <name evidence="3" type="ORF">DSM112329_02070</name>
</gene>
<dbReference type="AlphaFoldDB" id="A0AAU7AUD9"/>
<dbReference type="InterPro" id="IPR001128">
    <property type="entry name" value="Cyt_P450"/>
</dbReference>
<dbReference type="RefSeq" id="WP_354701742.1">
    <property type="nucleotide sequence ID" value="NZ_CP114014.1"/>
</dbReference>
<dbReference type="PROSITE" id="PS00086">
    <property type="entry name" value="CYTOCHROME_P450"/>
    <property type="match status" value="1"/>
</dbReference>
<protein>
    <submittedName>
        <fullName evidence="3">Cytochrome p450 CYP199A2</fullName>
        <ecNumber evidence="3">1.14.99.15</ecNumber>
    </submittedName>
</protein>
<keyword evidence="2" id="KW-0408">Iron</keyword>
<organism evidence="3">
    <name type="scientific">Paraconexibacter sp. AEG42_29</name>
    <dbReference type="NCBI Taxonomy" id="2997339"/>
    <lineage>
        <taxon>Bacteria</taxon>
        <taxon>Bacillati</taxon>
        <taxon>Actinomycetota</taxon>
        <taxon>Thermoleophilia</taxon>
        <taxon>Solirubrobacterales</taxon>
        <taxon>Paraconexibacteraceae</taxon>
        <taxon>Paraconexibacter</taxon>
    </lineage>
</organism>
<dbReference type="InterPro" id="IPR002397">
    <property type="entry name" value="Cyt_P450_B"/>
</dbReference>
<comment type="similarity">
    <text evidence="1 2">Belongs to the cytochrome P450 family.</text>
</comment>
<dbReference type="InterPro" id="IPR036396">
    <property type="entry name" value="Cyt_P450_sf"/>
</dbReference>
<keyword evidence="2" id="KW-0479">Metal-binding</keyword>
<dbReference type="Pfam" id="PF00067">
    <property type="entry name" value="p450"/>
    <property type="match status" value="1"/>
</dbReference>
<dbReference type="PANTHER" id="PTHR46696">
    <property type="entry name" value="P450, PUTATIVE (EUROFUNG)-RELATED"/>
    <property type="match status" value="1"/>
</dbReference>
<keyword evidence="2" id="KW-0503">Monooxygenase</keyword>
<dbReference type="GO" id="GO:0020037">
    <property type="term" value="F:heme binding"/>
    <property type="evidence" value="ECO:0007669"/>
    <property type="project" value="InterPro"/>
</dbReference>
<evidence type="ECO:0000256" key="1">
    <source>
        <dbReference type="ARBA" id="ARBA00010617"/>
    </source>
</evidence>
<dbReference type="SUPFAM" id="SSF48264">
    <property type="entry name" value="Cytochrome P450"/>
    <property type="match status" value="1"/>
</dbReference>
<dbReference type="KEGG" id="parq:DSM112329_02070"/>
<evidence type="ECO:0000313" key="3">
    <source>
        <dbReference type="EMBL" id="XAY05225.1"/>
    </source>
</evidence>
<dbReference type="InterPro" id="IPR017972">
    <property type="entry name" value="Cyt_P450_CS"/>
</dbReference>
<name>A0AAU7AUD9_9ACTN</name>
<evidence type="ECO:0000256" key="2">
    <source>
        <dbReference type="RuleBase" id="RU000461"/>
    </source>
</evidence>
<dbReference type="GO" id="GO:0018690">
    <property type="term" value="F:4-methoxybenzoate monooxygenase (O-demethylating) activity"/>
    <property type="evidence" value="ECO:0007669"/>
    <property type="project" value="UniProtKB-EC"/>
</dbReference>
<proteinExistence type="inferred from homology"/>